<dbReference type="GeneID" id="20089429"/>
<dbReference type="GO" id="GO:0006614">
    <property type="term" value="P:SRP-dependent cotranslational protein targeting to membrane"/>
    <property type="evidence" value="ECO:0007669"/>
    <property type="project" value="UniProtKB-UniRule"/>
</dbReference>
<dbReference type="InterPro" id="IPR026270">
    <property type="entry name" value="SRP72"/>
</dbReference>
<organism evidence="3">
    <name type="scientific">Aphanomyces invadans</name>
    <dbReference type="NCBI Taxonomy" id="157072"/>
    <lineage>
        <taxon>Eukaryota</taxon>
        <taxon>Sar</taxon>
        <taxon>Stramenopiles</taxon>
        <taxon>Oomycota</taxon>
        <taxon>Saprolegniomycetes</taxon>
        <taxon>Saprolegniales</taxon>
        <taxon>Verrucalvaceae</taxon>
        <taxon>Aphanomyces</taxon>
    </lineage>
</organism>
<dbReference type="RefSeq" id="XP_008877625.1">
    <property type="nucleotide sequence ID" value="XM_008879403.1"/>
</dbReference>
<dbReference type="eggNOG" id="KOG2376">
    <property type="taxonomic scope" value="Eukaryota"/>
</dbReference>
<keyword evidence="1" id="KW-0963">Cytoplasm</keyword>
<feature type="region of interest" description="Disordered" evidence="2">
    <location>
        <begin position="568"/>
        <end position="592"/>
    </location>
</feature>
<dbReference type="VEuPathDB" id="FungiDB:H310_12379"/>
<feature type="region of interest" description="Disordered" evidence="2">
    <location>
        <begin position="605"/>
        <end position="634"/>
    </location>
</feature>
<dbReference type="PIRSF" id="PIRSF038922">
    <property type="entry name" value="SRP72"/>
    <property type="match status" value="1"/>
</dbReference>
<dbReference type="GO" id="GO:0005786">
    <property type="term" value="C:signal recognition particle, endoplasmic reticulum targeting"/>
    <property type="evidence" value="ECO:0007669"/>
    <property type="project" value="UniProtKB-UniRule"/>
</dbReference>
<dbReference type="PANTHER" id="PTHR14094:SF9">
    <property type="entry name" value="SIGNAL RECOGNITION PARTICLE SUBUNIT SRP72"/>
    <property type="match status" value="1"/>
</dbReference>
<protein>
    <recommendedName>
        <fullName evidence="1">Signal recognition particle subunit SRP72</fullName>
    </recommendedName>
</protein>
<feature type="compositionally biased region" description="Basic residues" evidence="2">
    <location>
        <begin position="568"/>
        <end position="580"/>
    </location>
</feature>
<dbReference type="InterPro" id="IPR019734">
    <property type="entry name" value="TPR_rpt"/>
</dbReference>
<dbReference type="PANTHER" id="PTHR14094">
    <property type="entry name" value="SIGNAL RECOGNITION PARTICLE 72"/>
    <property type="match status" value="1"/>
</dbReference>
<dbReference type="Gene3D" id="1.25.40.10">
    <property type="entry name" value="Tetratricopeptide repeat domain"/>
    <property type="match status" value="2"/>
</dbReference>
<gene>
    <name evidence="3" type="ORF">H310_12379</name>
</gene>
<dbReference type="InterPro" id="IPR031545">
    <property type="entry name" value="SRP72_TPR-like"/>
</dbReference>
<dbReference type="GO" id="GO:0008312">
    <property type="term" value="F:7S RNA binding"/>
    <property type="evidence" value="ECO:0007669"/>
    <property type="project" value="TreeGrafter"/>
</dbReference>
<dbReference type="EMBL" id="KI913989">
    <property type="protein sequence ID" value="ETV93815.1"/>
    <property type="molecule type" value="Genomic_DNA"/>
</dbReference>
<dbReference type="SUPFAM" id="SSF48452">
    <property type="entry name" value="TPR-like"/>
    <property type="match status" value="1"/>
</dbReference>
<accession>A0A024TI38</accession>
<comment type="subcellular location">
    <subcellularLocation>
        <location evidence="1">Cytoplasm</location>
    </subcellularLocation>
</comment>
<evidence type="ECO:0000313" key="3">
    <source>
        <dbReference type="EMBL" id="ETV93815.1"/>
    </source>
</evidence>
<dbReference type="AlphaFoldDB" id="A0A024TI38"/>
<keyword evidence="1" id="KW-0687">Ribonucleoprotein</keyword>
<evidence type="ECO:0000256" key="1">
    <source>
        <dbReference type="PIRNR" id="PIRNR038922"/>
    </source>
</evidence>
<dbReference type="OrthoDB" id="5421607at2759"/>
<comment type="function">
    <text evidence="1">Component of the signal recognition particle (SRP) complex, a ribonucleoprotein complex that mediates the cotranslational targeting of secretory and membrane proteins to the endoplasmic reticulum (ER).</text>
</comment>
<reference evidence="3" key="1">
    <citation type="submission" date="2013-12" db="EMBL/GenBank/DDBJ databases">
        <title>The Genome Sequence of Aphanomyces invadans NJM9701.</title>
        <authorList>
            <consortium name="The Broad Institute Genomics Platform"/>
            <person name="Russ C."/>
            <person name="Tyler B."/>
            <person name="van West P."/>
            <person name="Dieguez-Uribeondo J."/>
            <person name="Young S.K."/>
            <person name="Zeng Q."/>
            <person name="Gargeya S."/>
            <person name="Fitzgerald M."/>
            <person name="Abouelleil A."/>
            <person name="Alvarado L."/>
            <person name="Chapman S.B."/>
            <person name="Gainer-Dewar J."/>
            <person name="Goldberg J."/>
            <person name="Griggs A."/>
            <person name="Gujja S."/>
            <person name="Hansen M."/>
            <person name="Howarth C."/>
            <person name="Imamovic A."/>
            <person name="Ireland A."/>
            <person name="Larimer J."/>
            <person name="McCowan C."/>
            <person name="Murphy C."/>
            <person name="Pearson M."/>
            <person name="Poon T.W."/>
            <person name="Priest M."/>
            <person name="Roberts A."/>
            <person name="Saif S."/>
            <person name="Shea T."/>
            <person name="Sykes S."/>
            <person name="Wortman J."/>
            <person name="Nusbaum C."/>
            <person name="Birren B."/>
        </authorList>
    </citation>
    <scope>NUCLEOTIDE SEQUENCE [LARGE SCALE GENOMIC DNA]</scope>
    <source>
        <strain evidence="3">NJM9701</strain>
    </source>
</reference>
<sequence length="634" mass="68789">MATDVQALFVELQTQLQRENYQKAIDTCNKIRAKAPNDTDAIRVKAQCLLRTGKFDKALEIAQNVKGLELERAYCHYKLKQVEKALEVLSDMAEPKSKSALHLEAQAHYRLNNFNAAIRIYEALLSNAHASDDTVELKTNLIAAYVAAGRGAELQARGLETEDSYEIAFNKSLVALQAGDVVAAGDQLRHADQLCRDSLKAEGYSSAEIEQEAAVIRVQEAYVAQITGGEDRALETFRQVAKSSADTGLVAVAQNNIATIQRSKDLFDSLKRLRSVTNDTLREKCSSAQHQVILANTALVLALMHKYDEARDAVDALAQLFPDSAYLPPLQLHLALAEEDPSALPSLVETLKGSKTSSGLLALAHLHCRLGHPGKAADALRLIPEIQHTPGTVATLVALYDAALDAKSSAAIVDAAVNHSSSAVLLEGDGIAKLRQGQYAEAAAAFARLLDLSDVEPERRVRCLAYCVVALSYVDPSGASTRAATLPAIQSSNLSVEDLVRRAPRPRAPAVVTALAPKEKAKKKENRERVLRKRAKRKAQFIASLKAKPDYNPLIGLVNPDPERWIPRKQRSRRGRKNRGKFVGAQGSGMGAQKDALKLDAAARAAAKKAAPAVEKGVLVTDGPSMNRKARKRR</sequence>
<keyword evidence="1" id="KW-0733">Signal recognition particle</keyword>
<dbReference type="Pfam" id="PF17004">
    <property type="entry name" value="SRP_TPR_like"/>
    <property type="match status" value="1"/>
</dbReference>
<dbReference type="SMART" id="SM00028">
    <property type="entry name" value="TPR"/>
    <property type="match status" value="6"/>
</dbReference>
<name>A0A024TI38_9STRA</name>
<evidence type="ECO:0000256" key="2">
    <source>
        <dbReference type="SAM" id="MobiDB-lite"/>
    </source>
</evidence>
<dbReference type="InterPro" id="IPR011990">
    <property type="entry name" value="TPR-like_helical_dom_sf"/>
</dbReference>
<proteinExistence type="inferred from homology"/>
<dbReference type="GO" id="GO:0043022">
    <property type="term" value="F:ribosome binding"/>
    <property type="evidence" value="ECO:0007669"/>
    <property type="project" value="TreeGrafter"/>
</dbReference>
<dbReference type="STRING" id="157072.A0A024TI38"/>
<comment type="similarity">
    <text evidence="1">Belongs to the SRP72 family.</text>
</comment>